<dbReference type="OMA" id="MWRWGVV"/>
<feature type="region of interest" description="Disordered" evidence="5">
    <location>
        <begin position="1372"/>
        <end position="1674"/>
    </location>
</feature>
<dbReference type="Proteomes" id="UP000054558">
    <property type="component" value="Unassembled WGS sequence"/>
</dbReference>
<proteinExistence type="predicted"/>
<evidence type="ECO:0000256" key="3">
    <source>
        <dbReference type="ARBA" id="ARBA00022833"/>
    </source>
</evidence>
<feature type="compositionally biased region" description="Basic and acidic residues" evidence="5">
    <location>
        <begin position="203"/>
        <end position="215"/>
    </location>
</feature>
<reference evidence="8 9" key="1">
    <citation type="journal article" date="2014" name="Nat. Commun.">
        <title>Klebsormidium flaccidum genome reveals primary factors for plant terrestrial adaptation.</title>
        <authorList>
            <person name="Hori K."/>
            <person name="Maruyama F."/>
            <person name="Fujisawa T."/>
            <person name="Togashi T."/>
            <person name="Yamamoto N."/>
            <person name="Seo M."/>
            <person name="Sato S."/>
            <person name="Yamada T."/>
            <person name="Mori H."/>
            <person name="Tajima N."/>
            <person name="Moriyama T."/>
            <person name="Ikeuchi M."/>
            <person name="Watanabe M."/>
            <person name="Wada H."/>
            <person name="Kobayashi K."/>
            <person name="Saito M."/>
            <person name="Masuda T."/>
            <person name="Sasaki-Sekimoto Y."/>
            <person name="Mashiguchi K."/>
            <person name="Awai K."/>
            <person name="Shimojima M."/>
            <person name="Masuda S."/>
            <person name="Iwai M."/>
            <person name="Nobusawa T."/>
            <person name="Narise T."/>
            <person name="Kondo S."/>
            <person name="Saito H."/>
            <person name="Sato R."/>
            <person name="Murakawa M."/>
            <person name="Ihara Y."/>
            <person name="Oshima-Yamada Y."/>
            <person name="Ohtaka K."/>
            <person name="Satoh M."/>
            <person name="Sonobe K."/>
            <person name="Ishii M."/>
            <person name="Ohtani R."/>
            <person name="Kanamori-Sato M."/>
            <person name="Honoki R."/>
            <person name="Miyazaki D."/>
            <person name="Mochizuki H."/>
            <person name="Umetsu J."/>
            <person name="Higashi K."/>
            <person name="Shibata D."/>
            <person name="Kamiya Y."/>
            <person name="Sato N."/>
            <person name="Nakamura Y."/>
            <person name="Tabata S."/>
            <person name="Ida S."/>
            <person name="Kurokawa K."/>
            <person name="Ohta H."/>
        </authorList>
    </citation>
    <scope>NUCLEOTIDE SEQUENCE [LARGE SCALE GENOMIC DNA]</scope>
    <source>
        <strain evidence="8 9">NIES-2285</strain>
    </source>
</reference>
<dbReference type="OrthoDB" id="515259at2759"/>
<name>A0A1Y1I9C2_KLENI</name>
<protein>
    <submittedName>
        <fullName evidence="8">Uncharacterized protein</fullName>
    </submittedName>
</protein>
<feature type="domain" description="RING-type" evidence="7">
    <location>
        <begin position="1233"/>
        <end position="1275"/>
    </location>
</feature>
<feature type="compositionally biased region" description="Basic and acidic residues" evidence="5">
    <location>
        <begin position="340"/>
        <end position="371"/>
    </location>
</feature>
<evidence type="ECO:0000256" key="2">
    <source>
        <dbReference type="ARBA" id="ARBA00022771"/>
    </source>
</evidence>
<dbReference type="InterPro" id="IPR047157">
    <property type="entry name" value="PHRF1/Atg35"/>
</dbReference>
<keyword evidence="9" id="KW-1185">Reference proteome</keyword>
<dbReference type="SMART" id="SM00184">
    <property type="entry name" value="RING"/>
    <property type="match status" value="2"/>
</dbReference>
<dbReference type="PROSITE" id="PS50016">
    <property type="entry name" value="ZF_PHD_2"/>
    <property type="match status" value="1"/>
</dbReference>
<evidence type="ECO:0000256" key="5">
    <source>
        <dbReference type="SAM" id="MobiDB-lite"/>
    </source>
</evidence>
<dbReference type="InterPro" id="IPR019787">
    <property type="entry name" value="Znf_PHD-finger"/>
</dbReference>
<feature type="region of interest" description="Disordered" evidence="5">
    <location>
        <begin position="399"/>
        <end position="520"/>
    </location>
</feature>
<feature type="region of interest" description="Disordered" evidence="5">
    <location>
        <begin position="693"/>
        <end position="831"/>
    </location>
</feature>
<dbReference type="SUPFAM" id="SSF57850">
    <property type="entry name" value="RING/U-box"/>
    <property type="match status" value="1"/>
</dbReference>
<feature type="domain" description="PHD-type" evidence="6">
    <location>
        <begin position="1306"/>
        <end position="1358"/>
    </location>
</feature>
<feature type="region of interest" description="Disordered" evidence="5">
    <location>
        <begin position="600"/>
        <end position="630"/>
    </location>
</feature>
<feature type="compositionally biased region" description="Polar residues" evidence="5">
    <location>
        <begin position="1522"/>
        <end position="1539"/>
    </location>
</feature>
<feature type="compositionally biased region" description="Basic and acidic residues" evidence="5">
    <location>
        <begin position="899"/>
        <end position="912"/>
    </location>
</feature>
<dbReference type="PROSITE" id="PS01359">
    <property type="entry name" value="ZF_PHD_1"/>
    <property type="match status" value="1"/>
</dbReference>
<evidence type="ECO:0000313" key="8">
    <source>
        <dbReference type="EMBL" id="GAQ85711.1"/>
    </source>
</evidence>
<dbReference type="SMART" id="SM00249">
    <property type="entry name" value="PHD"/>
    <property type="match status" value="2"/>
</dbReference>
<feature type="region of interest" description="Disordered" evidence="5">
    <location>
        <begin position="847"/>
        <end position="912"/>
    </location>
</feature>
<evidence type="ECO:0000256" key="1">
    <source>
        <dbReference type="ARBA" id="ARBA00022723"/>
    </source>
</evidence>
<dbReference type="Gene3D" id="3.30.40.10">
    <property type="entry name" value="Zinc/RING finger domain, C3HC4 (zinc finger)"/>
    <property type="match status" value="2"/>
</dbReference>
<dbReference type="GO" id="GO:0008270">
    <property type="term" value="F:zinc ion binding"/>
    <property type="evidence" value="ECO:0007669"/>
    <property type="project" value="UniProtKB-KW"/>
</dbReference>
<feature type="compositionally biased region" description="Polar residues" evidence="5">
    <location>
        <begin position="1"/>
        <end position="13"/>
    </location>
</feature>
<feature type="region of interest" description="Disordered" evidence="5">
    <location>
        <begin position="197"/>
        <end position="239"/>
    </location>
</feature>
<dbReference type="EMBL" id="DF237199">
    <property type="protein sequence ID" value="GAQ85711.1"/>
    <property type="molecule type" value="Genomic_DNA"/>
</dbReference>
<keyword evidence="2 4" id="KW-0863">Zinc-finger</keyword>
<feature type="compositionally biased region" description="Basic and acidic residues" evidence="5">
    <location>
        <begin position="1478"/>
        <end position="1496"/>
    </location>
</feature>
<feature type="compositionally biased region" description="Basic and acidic residues" evidence="5">
    <location>
        <begin position="1591"/>
        <end position="1603"/>
    </location>
</feature>
<dbReference type="InterPro" id="IPR013083">
    <property type="entry name" value="Znf_RING/FYVE/PHD"/>
</dbReference>
<dbReference type="InterPro" id="IPR001841">
    <property type="entry name" value="Znf_RING"/>
</dbReference>
<feature type="region of interest" description="Disordered" evidence="5">
    <location>
        <begin position="308"/>
        <end position="380"/>
    </location>
</feature>
<feature type="region of interest" description="Disordered" evidence="5">
    <location>
        <begin position="1"/>
        <end position="76"/>
    </location>
</feature>
<dbReference type="PROSITE" id="PS50089">
    <property type="entry name" value="ZF_RING_2"/>
    <property type="match status" value="1"/>
</dbReference>
<feature type="compositionally biased region" description="Low complexity" evidence="5">
    <location>
        <begin position="1386"/>
        <end position="1409"/>
    </location>
</feature>
<feature type="compositionally biased region" description="Polar residues" evidence="5">
    <location>
        <begin position="600"/>
        <end position="610"/>
    </location>
</feature>
<feature type="compositionally biased region" description="Low complexity" evidence="5">
    <location>
        <begin position="1497"/>
        <end position="1521"/>
    </location>
</feature>
<dbReference type="InterPro" id="IPR001965">
    <property type="entry name" value="Znf_PHD"/>
</dbReference>
<dbReference type="SUPFAM" id="SSF57903">
    <property type="entry name" value="FYVE/PHD zinc finger"/>
    <property type="match status" value="1"/>
</dbReference>
<feature type="region of interest" description="Disordered" evidence="5">
    <location>
        <begin position="1144"/>
        <end position="1179"/>
    </location>
</feature>
<evidence type="ECO:0000259" key="7">
    <source>
        <dbReference type="PROSITE" id="PS50089"/>
    </source>
</evidence>
<evidence type="ECO:0000256" key="4">
    <source>
        <dbReference type="PROSITE-ProRule" id="PRU00175"/>
    </source>
</evidence>
<dbReference type="InterPro" id="IPR019786">
    <property type="entry name" value="Zinc_finger_PHD-type_CS"/>
</dbReference>
<keyword evidence="3" id="KW-0862">Zinc</keyword>
<dbReference type="PANTHER" id="PTHR12618:SF20">
    <property type="entry name" value="PHD AND RING FINGER DOMAIN-CONTAINING PROTEIN 1"/>
    <property type="match status" value="1"/>
</dbReference>
<accession>A0A1Y1I9C2</accession>
<feature type="compositionally biased region" description="Basic and acidic residues" evidence="5">
    <location>
        <begin position="427"/>
        <end position="453"/>
    </location>
</feature>
<keyword evidence="1" id="KW-0479">Metal-binding</keyword>
<dbReference type="PANTHER" id="PTHR12618">
    <property type="entry name" value="PHD AND RING FINGER DOMAIN-CONTAINING PROTEIN 1"/>
    <property type="match status" value="1"/>
</dbReference>
<evidence type="ECO:0000313" key="9">
    <source>
        <dbReference type="Proteomes" id="UP000054558"/>
    </source>
</evidence>
<feature type="region of interest" description="Disordered" evidence="5">
    <location>
        <begin position="643"/>
        <end position="672"/>
    </location>
</feature>
<organism evidence="8 9">
    <name type="scientific">Klebsormidium nitens</name>
    <name type="common">Green alga</name>
    <name type="synonym">Ulothrix nitens</name>
    <dbReference type="NCBI Taxonomy" id="105231"/>
    <lineage>
        <taxon>Eukaryota</taxon>
        <taxon>Viridiplantae</taxon>
        <taxon>Streptophyta</taxon>
        <taxon>Klebsormidiophyceae</taxon>
        <taxon>Klebsormidiales</taxon>
        <taxon>Klebsormidiaceae</taxon>
        <taxon>Klebsormidium</taxon>
    </lineage>
</organism>
<evidence type="ECO:0000259" key="6">
    <source>
        <dbReference type="PROSITE" id="PS50016"/>
    </source>
</evidence>
<gene>
    <name evidence="8" type="ORF">KFL_002500090</name>
</gene>
<dbReference type="Pfam" id="PF00628">
    <property type="entry name" value="PHD"/>
    <property type="match status" value="1"/>
</dbReference>
<sequence>MTSGAELGQSKTADNPAVLGRAPTQTAGEQPAPDATSTGPGGGARGLHAGLCFRDEGGNNAVPNKEGDGHAGLVRGQQEPLRYLTVSRAALPYVRVGKGVRVDVVRAVKFVDELGDEAERRQRKIRRAAKRARRARRVAAKAAAAAGGHAGVGAEQGNKAEVGGRNADAGAGAGCRQMGREEKGVNDVVGEPGGMAGVVRGGKAHEGVGEQEGRSPKRRKVEGKAPVPGGERKSGLGLDPALMGPLISMGARELAAKAGPEDGVRAGSGLARRVCRAAADGGVPKAGEGLNGGEDRVLPAKAIRSDPEAGPELLARMPVQGTDRGQKEHPGERRKRGKRALGEHKRITNEDLEGEELRTRLDEDEKARASGEDILGEVAPQKAAFYAALGRLGRGMLASQLEEGQEPREEEATQEVLRRKVPGGEPSDFHTEISKGKPKNGKADAGDKIEKSESAGSKRQRGPSAVAGAKRNTLQKAVAEAAERRAAVAKPQPAFEPAPSFKPGGLVLGPPGPDSLAGGGVGLAKQGLEDVSEEAVPLGRLRKKYLRRGIQKRSLLDAFDLVGESDQVVPETPSEVRLTVPSEAELPGGATGVGACASVQSKRQSNNDHQFASEEEREAWEEGGLSGGESECAAGLELGVQRADSGEGVGDKTSTEANTAAPQKGSLFAPRKTGKARLKGELDVFEEGACAKAEGAGGEKQGHNLTSAEDEFELSGQEWEALRRPSTRGRGLPLGGGIQSGLLPSKSRSSLEAAQYPVPSVSRKLAHREDGPREMQGGAVIARDVPSLGSRSESVGGKKDHLEAQGRLQNPLRKDQGAAADVSGLDACPGSDDFYIWPRKGRAACLEEDDGAPAKRGRAERAELPAAGVDKVAEGVSKGDRWRSGQREKTEQGTGTERTGAKETEAKRNGLRDCLTETETEKQATADRGLHLKKRRSVVGPYAEGVDVASVHEGDLREAVKAGARSGPPSLGVCTDAFGMNVQPVKKGVAPVVAEKNGAEKPEEAENENWVQYKAASKEQRAALRFDVVGLVTKIGGWAFYLLAGTPPVGELDVRPIAHESRRQLMDVRAALDFQARPVSGLPDIGTLTESVLRRKAWKASQAGARYVVRRLVGKKLTDSEQGALGSACTLLEQVEKEGEVAAAGVAPAGGRQRPTEKQGAEEGEGQESQPDVESQFGGLEKGTLCPPDQLEVFYEVPTEGRRPRRQRFAKGELAQAVAFAARVEKWLHDPRCSICQFDVEAEGELCQTEQCGHIFHRPCLLNWLTSSNSCPTCRARIPVFEGAIIAHRNLRPSYDEDHGANEFADVMCEVCSLDETEDEAGNYILICDNCNKGYHLWCIGLAAVPEGDWYCPPCHAAFLAACARLDEPRLASQNPQRQTRRQRQTNRAAQDRLAAGRNTGNGTRSGNGLRPPALAVLPGSAIRDSGPPSPDLAEDGMSPVRRSPRLAKRQFGYDSETDYVDPGSVRAGMGSRGTGFRQEDEHVGGTERNGAERGRVTGVGSTGRRGPSRVEVSGRRSVSPTFDSESVPSSEPWEQTTAKAEGRPETDETSSEDCPIAQRAGVGQARGGVDDGRRKTKQALPKDSLSGKRKSSEEPGTKACEKCRRRKKGGRFCSALGHGVPAGEQPKLEPRTPSSQKRGPRDPDRPQACPQCKRNKKGGTYCMTLGHARPEAG</sequence>
<feature type="compositionally biased region" description="Basic and acidic residues" evidence="5">
    <location>
        <begin position="871"/>
        <end position="891"/>
    </location>
</feature>
<dbReference type="InterPro" id="IPR011011">
    <property type="entry name" value="Znf_FYVE_PHD"/>
</dbReference>
<dbReference type="Pfam" id="PF13639">
    <property type="entry name" value="zf-RING_2"/>
    <property type="match status" value="1"/>
</dbReference>